<protein>
    <submittedName>
        <fullName evidence="2">Uncharacterized protein</fullName>
    </submittedName>
</protein>
<evidence type="ECO:0000256" key="1">
    <source>
        <dbReference type="SAM" id="MobiDB-lite"/>
    </source>
</evidence>
<dbReference type="EMBL" id="FZQP02003222">
    <property type="protein sequence ID" value="VVC97540.1"/>
    <property type="molecule type" value="Genomic_DNA"/>
</dbReference>
<dbReference type="Proteomes" id="UP000324832">
    <property type="component" value="Unassembled WGS sequence"/>
</dbReference>
<dbReference type="AlphaFoldDB" id="A0A5E4QGY2"/>
<feature type="region of interest" description="Disordered" evidence="1">
    <location>
        <begin position="235"/>
        <end position="286"/>
    </location>
</feature>
<organism evidence="2 3">
    <name type="scientific">Leptidea sinapis</name>
    <dbReference type="NCBI Taxonomy" id="189913"/>
    <lineage>
        <taxon>Eukaryota</taxon>
        <taxon>Metazoa</taxon>
        <taxon>Ecdysozoa</taxon>
        <taxon>Arthropoda</taxon>
        <taxon>Hexapoda</taxon>
        <taxon>Insecta</taxon>
        <taxon>Pterygota</taxon>
        <taxon>Neoptera</taxon>
        <taxon>Endopterygota</taxon>
        <taxon>Lepidoptera</taxon>
        <taxon>Glossata</taxon>
        <taxon>Ditrysia</taxon>
        <taxon>Papilionoidea</taxon>
        <taxon>Pieridae</taxon>
        <taxon>Dismorphiinae</taxon>
        <taxon>Leptidea</taxon>
    </lineage>
</organism>
<evidence type="ECO:0000313" key="2">
    <source>
        <dbReference type="EMBL" id="VVC97540.1"/>
    </source>
</evidence>
<gene>
    <name evidence="2" type="ORF">LSINAPIS_LOCUS8791</name>
</gene>
<sequence length="415" mass="46935">MCCIFTCCGWMIDLIQRLWTFTMACCISSAVCCSLLTASLSGIALGYNYSLAEYIDLKETNVSIYLKRGIFDDEIADDIDWRRSGHKPVAGHIKEDNLMTEPEDQPLKPARRLDDSILESNDKNNFEGALLKLTAKPPDFTTKSPTTPPIDLSQPTDSKEDRFEKLPIESEIGRRMMNQMPFDIPTNQESSTSNSLRLAVPDIGIVADKSQWRRPPPPDQYSRLYYNYSPKDSFTLPSPITSKPGPARPTRPRPHSKLPFGPTLTSLKPAEPKKMGSLPPKDLNVPDDNVDSFKEKLFLDKFDSLGFDDDFRKRIKAQKGEDDYEEDIKGIPLRKKRDSGFQDTKQINEVQNEKLDKTTILSKLMLNLSKTLPLSIETDTTNNIAPLKTFTETNTAFKSQIFTGKILKTLMYSNI</sequence>
<keyword evidence="3" id="KW-1185">Reference proteome</keyword>
<evidence type="ECO:0000313" key="3">
    <source>
        <dbReference type="Proteomes" id="UP000324832"/>
    </source>
</evidence>
<name>A0A5E4QGY2_9NEOP</name>
<feature type="region of interest" description="Disordered" evidence="1">
    <location>
        <begin position="137"/>
        <end position="161"/>
    </location>
</feature>
<proteinExistence type="predicted"/>
<reference evidence="2 3" key="1">
    <citation type="submission" date="2017-07" db="EMBL/GenBank/DDBJ databases">
        <authorList>
            <person name="Talla V."/>
            <person name="Backstrom N."/>
        </authorList>
    </citation>
    <scope>NUCLEOTIDE SEQUENCE [LARGE SCALE GENOMIC DNA]</scope>
</reference>
<accession>A0A5E4QGY2</accession>